<evidence type="ECO:0000313" key="1">
    <source>
        <dbReference type="EMBL" id="QHT17431.1"/>
    </source>
</evidence>
<reference evidence="1" key="1">
    <citation type="journal article" date="2020" name="Nature">
        <title>Giant virus diversity and host interactions through global metagenomics.</title>
        <authorList>
            <person name="Schulz F."/>
            <person name="Roux S."/>
            <person name="Paez-Espino D."/>
            <person name="Jungbluth S."/>
            <person name="Walsh D.A."/>
            <person name="Denef V.J."/>
            <person name="McMahon K.D."/>
            <person name="Konstantinidis K.T."/>
            <person name="Eloe-Fadrosh E.A."/>
            <person name="Kyrpides N.C."/>
            <person name="Woyke T."/>
        </authorList>
    </citation>
    <scope>NUCLEOTIDE SEQUENCE</scope>
    <source>
        <strain evidence="1">GVMAG-M-3300023174-24</strain>
    </source>
</reference>
<organism evidence="1">
    <name type="scientific">viral metagenome</name>
    <dbReference type="NCBI Taxonomy" id="1070528"/>
    <lineage>
        <taxon>unclassified sequences</taxon>
        <taxon>metagenomes</taxon>
        <taxon>organismal metagenomes</taxon>
    </lineage>
</organism>
<proteinExistence type="predicted"/>
<accession>A0A6C0DLT9</accession>
<dbReference type="EMBL" id="MN739635">
    <property type="protein sequence ID" value="QHT17431.1"/>
    <property type="molecule type" value="Genomic_DNA"/>
</dbReference>
<name>A0A6C0DLT9_9ZZZZ</name>
<sequence length="33" mass="3840">MSIFEKWRLSFCKNVISLEDAVNTKKIIQNVLA</sequence>
<protein>
    <submittedName>
        <fullName evidence="1">Uncharacterized protein</fullName>
    </submittedName>
</protein>
<dbReference type="AlphaFoldDB" id="A0A6C0DLT9"/>